<dbReference type="PROSITE" id="PS50106">
    <property type="entry name" value="PDZ"/>
    <property type="match status" value="1"/>
</dbReference>
<feature type="domain" description="PDZ" evidence="2">
    <location>
        <begin position="55"/>
        <end position="128"/>
    </location>
</feature>
<dbReference type="AlphaFoldDB" id="A0AAN5IAR6"/>
<evidence type="ECO:0000313" key="4">
    <source>
        <dbReference type="Proteomes" id="UP001328107"/>
    </source>
</evidence>
<organism evidence="3 4">
    <name type="scientific">Pristionchus mayeri</name>
    <dbReference type="NCBI Taxonomy" id="1317129"/>
    <lineage>
        <taxon>Eukaryota</taxon>
        <taxon>Metazoa</taxon>
        <taxon>Ecdysozoa</taxon>
        <taxon>Nematoda</taxon>
        <taxon>Chromadorea</taxon>
        <taxon>Rhabditida</taxon>
        <taxon>Rhabditina</taxon>
        <taxon>Diplogasteromorpha</taxon>
        <taxon>Diplogasteroidea</taxon>
        <taxon>Neodiplogasteridae</taxon>
        <taxon>Pristionchus</taxon>
    </lineage>
</organism>
<dbReference type="Pfam" id="PF00595">
    <property type="entry name" value="PDZ"/>
    <property type="match status" value="2"/>
</dbReference>
<dbReference type="PANTHER" id="PTHR31327">
    <property type="entry name" value="SPERM MEIOSIS PDZ DOMAIN CONTAINING PROTEINS-RELATED"/>
    <property type="match status" value="1"/>
</dbReference>
<dbReference type="PANTHER" id="PTHR31327:SF3">
    <property type="entry name" value="PDZ DOMAIN-CONTAINING PROTEIN"/>
    <property type="match status" value="1"/>
</dbReference>
<sequence>AANFRRSALDIDVSSKSWKGSFPPPPPLHSIRMSKRKTVGGDAPYVAPPDRFTETVSIKVKKGARLAINVRNSDHCVSRIHPDSPLFQQINVGDRIIAVNGQKLDLKKLYESIKEDKDKTFLITMEHLSFSWSFLRKTTLESISTEKENEKVIGRAINVYKIVMHDFTPPEIRAPLGLQIRYDARERIEIYNVVPKTICSTHLRSGDIIREVNGRSVCSKSMCMALIQQSLASAKVVTLTVETAVNGHDSYREQEEMPEDVLQIAKKQIDFLKKGGTAKMNPKGISARMSSSTSLIDVFKGGVESPTLKTARLSPSDQPKVSVASKERTEFEHSADMDPNKLKSYKSIK</sequence>
<feature type="region of interest" description="Disordered" evidence="1">
    <location>
        <begin position="308"/>
        <end position="349"/>
    </location>
</feature>
<reference evidence="4" key="1">
    <citation type="submission" date="2022-10" db="EMBL/GenBank/DDBJ databases">
        <title>Genome assembly of Pristionchus species.</title>
        <authorList>
            <person name="Yoshida K."/>
            <person name="Sommer R.J."/>
        </authorList>
    </citation>
    <scope>NUCLEOTIDE SEQUENCE [LARGE SCALE GENOMIC DNA]</scope>
    <source>
        <strain evidence="4">RS5460</strain>
    </source>
</reference>
<dbReference type="Proteomes" id="UP001328107">
    <property type="component" value="Unassembled WGS sequence"/>
</dbReference>
<dbReference type="SUPFAM" id="SSF50156">
    <property type="entry name" value="PDZ domain-like"/>
    <property type="match status" value="2"/>
</dbReference>
<accession>A0AAN5IAR6</accession>
<name>A0AAN5IAR6_9BILA</name>
<dbReference type="InterPro" id="IPR040264">
    <property type="entry name" value="T15H9.4-like"/>
</dbReference>
<proteinExistence type="predicted"/>
<evidence type="ECO:0000259" key="2">
    <source>
        <dbReference type="PROSITE" id="PS50106"/>
    </source>
</evidence>
<evidence type="ECO:0000313" key="3">
    <source>
        <dbReference type="EMBL" id="GMR59112.1"/>
    </source>
</evidence>
<dbReference type="EMBL" id="BTRK01000006">
    <property type="protein sequence ID" value="GMR59112.1"/>
    <property type="molecule type" value="Genomic_DNA"/>
</dbReference>
<dbReference type="InterPro" id="IPR001478">
    <property type="entry name" value="PDZ"/>
</dbReference>
<protein>
    <recommendedName>
        <fullName evidence="2">PDZ domain-containing protein</fullName>
    </recommendedName>
</protein>
<feature type="non-terminal residue" evidence="3">
    <location>
        <position position="1"/>
    </location>
</feature>
<evidence type="ECO:0000256" key="1">
    <source>
        <dbReference type="SAM" id="MobiDB-lite"/>
    </source>
</evidence>
<comment type="caution">
    <text evidence="3">The sequence shown here is derived from an EMBL/GenBank/DDBJ whole genome shotgun (WGS) entry which is preliminary data.</text>
</comment>
<dbReference type="SMART" id="SM00228">
    <property type="entry name" value="PDZ"/>
    <property type="match status" value="2"/>
</dbReference>
<keyword evidence="4" id="KW-1185">Reference proteome</keyword>
<dbReference type="InterPro" id="IPR036034">
    <property type="entry name" value="PDZ_sf"/>
</dbReference>
<dbReference type="Gene3D" id="2.30.42.10">
    <property type="match status" value="2"/>
</dbReference>
<feature type="compositionally biased region" description="Basic and acidic residues" evidence="1">
    <location>
        <begin position="325"/>
        <end position="341"/>
    </location>
</feature>
<gene>
    <name evidence="3" type="ORF">PMAYCL1PPCAC_29307</name>
</gene>